<evidence type="ECO:0000259" key="1">
    <source>
        <dbReference type="Pfam" id="PF08241"/>
    </source>
</evidence>
<dbReference type="AlphaFoldDB" id="A0A0G0GE43"/>
<dbReference type="PANTHER" id="PTHR43591">
    <property type="entry name" value="METHYLTRANSFERASE"/>
    <property type="match status" value="1"/>
</dbReference>
<evidence type="ECO:0000313" key="2">
    <source>
        <dbReference type="EMBL" id="KKQ28252.1"/>
    </source>
</evidence>
<evidence type="ECO:0000313" key="3">
    <source>
        <dbReference type="Proteomes" id="UP000034849"/>
    </source>
</evidence>
<comment type="caution">
    <text evidence="2">The sequence shown here is derived from an EMBL/GenBank/DDBJ whole genome shotgun (WGS) entry which is preliminary data.</text>
</comment>
<accession>A0A0G0GE43</accession>
<reference evidence="2 3" key="1">
    <citation type="journal article" date="2015" name="Nature">
        <title>rRNA introns, odd ribosomes, and small enigmatic genomes across a large radiation of phyla.</title>
        <authorList>
            <person name="Brown C.T."/>
            <person name="Hug L.A."/>
            <person name="Thomas B.C."/>
            <person name="Sharon I."/>
            <person name="Castelle C.J."/>
            <person name="Singh A."/>
            <person name="Wilkins M.J."/>
            <person name="Williams K.H."/>
            <person name="Banfield J.F."/>
        </authorList>
    </citation>
    <scope>NUCLEOTIDE SEQUENCE [LARGE SCALE GENOMIC DNA]</scope>
</reference>
<feature type="domain" description="Methyltransferase type 11" evidence="1">
    <location>
        <begin position="48"/>
        <end position="140"/>
    </location>
</feature>
<dbReference type="CDD" id="cd02440">
    <property type="entry name" value="AdoMet_MTases"/>
    <property type="match status" value="1"/>
</dbReference>
<dbReference type="InterPro" id="IPR029063">
    <property type="entry name" value="SAM-dependent_MTases_sf"/>
</dbReference>
<dbReference type="SUPFAM" id="SSF53335">
    <property type="entry name" value="S-adenosyl-L-methionine-dependent methyltransferases"/>
    <property type="match status" value="1"/>
</dbReference>
<keyword evidence="2" id="KW-0489">Methyltransferase</keyword>
<dbReference type="GO" id="GO:0032259">
    <property type="term" value="P:methylation"/>
    <property type="evidence" value="ECO:0007669"/>
    <property type="project" value="UniProtKB-KW"/>
</dbReference>
<dbReference type="Pfam" id="PF08241">
    <property type="entry name" value="Methyltransf_11"/>
    <property type="match status" value="1"/>
</dbReference>
<dbReference type="Gene3D" id="3.40.50.150">
    <property type="entry name" value="Vaccinia Virus protein VP39"/>
    <property type="match status" value="1"/>
</dbReference>
<dbReference type="Proteomes" id="UP000034849">
    <property type="component" value="Unassembled WGS sequence"/>
</dbReference>
<gene>
    <name evidence="2" type="ORF">US42_C0001G0103</name>
</gene>
<dbReference type="GO" id="GO:0008757">
    <property type="term" value="F:S-adenosylmethionine-dependent methyltransferase activity"/>
    <property type="evidence" value="ECO:0007669"/>
    <property type="project" value="InterPro"/>
</dbReference>
<name>A0A0G0GE43_9BACT</name>
<dbReference type="InterPro" id="IPR013216">
    <property type="entry name" value="Methyltransf_11"/>
</dbReference>
<protein>
    <submittedName>
        <fullName evidence="2">Demethylmenaquinone methyltransferase</fullName>
    </submittedName>
</protein>
<sequence>MVKVKVLNSKDGYNILADYYAKKEKYWDSFEKDQVLPLLGEVKNKQILDVGAGNGRLSLKLAKLGAEVTSLDVSNEMLNKLKIKKLKLKITTVIGEAENLLFDNDSFDIVVATFLIVHLKDLRMFFNEVYRVLKPGGLFLVTNINQRKAPEIKVNKDLIEVESYYHRPEQVIEDLEELAFSVEQEKFVKEEDVWINQIILAKK</sequence>
<organism evidence="2 3">
    <name type="scientific">Candidatus Magasanikbacteria bacterium GW2011_GWC2_37_14</name>
    <dbReference type="NCBI Taxonomy" id="1619046"/>
    <lineage>
        <taxon>Bacteria</taxon>
        <taxon>Candidatus Magasanikiibacteriota</taxon>
    </lineage>
</organism>
<dbReference type="PANTHER" id="PTHR43591:SF24">
    <property type="entry name" value="2-METHOXY-6-POLYPRENYL-1,4-BENZOQUINOL METHYLASE, MITOCHONDRIAL"/>
    <property type="match status" value="1"/>
</dbReference>
<dbReference type="STRING" id="1619046.US42_C0001G0103"/>
<proteinExistence type="predicted"/>
<dbReference type="EMBL" id="LBSX01000001">
    <property type="protein sequence ID" value="KKQ28252.1"/>
    <property type="molecule type" value="Genomic_DNA"/>
</dbReference>
<keyword evidence="2" id="KW-0808">Transferase</keyword>